<evidence type="ECO:0000256" key="1">
    <source>
        <dbReference type="ARBA" id="ARBA00000439"/>
    </source>
</evidence>
<reference evidence="12" key="1">
    <citation type="journal article" date="2020" name="mSystems">
        <title>Genome- and Community-Level Interaction Insights into Carbon Utilization and Element Cycling Functions of Hydrothermarchaeota in Hydrothermal Sediment.</title>
        <authorList>
            <person name="Zhou Z."/>
            <person name="Liu Y."/>
            <person name="Xu W."/>
            <person name="Pan J."/>
            <person name="Luo Z.H."/>
            <person name="Li M."/>
        </authorList>
    </citation>
    <scope>NUCLEOTIDE SEQUENCE [LARGE SCALE GENOMIC DNA]</scope>
    <source>
        <strain evidence="12">SpSt-853</strain>
    </source>
</reference>
<feature type="domain" description="MalQ N-terminal beta-sandwich" evidence="11">
    <location>
        <begin position="71"/>
        <end position="173"/>
    </location>
</feature>
<dbReference type="PANTHER" id="PTHR32438">
    <property type="entry name" value="4-ALPHA-GLUCANOTRANSFERASE DPE1, CHLOROPLASTIC/AMYLOPLASTIC"/>
    <property type="match status" value="1"/>
</dbReference>
<dbReference type="Pfam" id="PF02446">
    <property type="entry name" value="Glyco_hydro_77"/>
    <property type="match status" value="1"/>
</dbReference>
<evidence type="ECO:0000256" key="9">
    <source>
        <dbReference type="ARBA" id="ARBA00031501"/>
    </source>
</evidence>
<dbReference type="PANTHER" id="PTHR32438:SF5">
    <property type="entry name" value="4-ALPHA-GLUCANOTRANSFERASE DPE1, CHLOROPLASTIC_AMYLOPLASTIC"/>
    <property type="match status" value="1"/>
</dbReference>
<evidence type="ECO:0000256" key="8">
    <source>
        <dbReference type="ARBA" id="ARBA00031423"/>
    </source>
</evidence>
<comment type="similarity">
    <text evidence="2 10">Belongs to the disproportionating enzyme family.</text>
</comment>
<dbReference type="GO" id="GO:0004134">
    <property type="term" value="F:4-alpha-glucanotransferase activity"/>
    <property type="evidence" value="ECO:0007669"/>
    <property type="project" value="UniProtKB-EC"/>
</dbReference>
<evidence type="ECO:0000256" key="7">
    <source>
        <dbReference type="ARBA" id="ARBA00023277"/>
    </source>
</evidence>
<evidence type="ECO:0000313" key="12">
    <source>
        <dbReference type="EMBL" id="HGZ11865.1"/>
    </source>
</evidence>
<dbReference type="EC" id="2.4.1.25" evidence="3 10"/>
<sequence>MASNTLAREIAALGRLMGITPGFRDNQGRRHRTCVATYQALLTAMGVPWEDEETRRQELERRLRAQTDRLLPPVTGLFFPDSVTVMVKTQHPSLPSTPWARVELTSEEGQRHSWERPLKLPVRVRFLPVAGGFRVPAALPLPQDLKAGYYDLKLLVDCGSERENAGSLLIVAPKTTFQPPCLAGGRRLWGLNLPLYAITSKSNWGMGDFTDLAELIRWAGDLGADFVGVNPLHAPPPLVHTDISPYFPSSRQFLNFLYLDLEKVPEFQDSPEAQALMAHPAFQADREQARASPLVTYELVFRLKRELLGLLFETFSRKHGLTPPLSPRGQEFWRFVEEAGEGLQKFARFSALAEYFREADWRCWPAAFQQPEAPAVAAFAREHPREILFHQYLQWLTEGQLRQAQQQAYASGLFFTLYQDLALGANPGGYETWAYPGLFARGAALGAPPDAFNPKGQNWGLPPMIPERLKELRFQPFIDILKANLPVDGMLRLDHVMGLFRQFWLPYPGEKASGAYVRYPDRELLAILALESWRRRTLIIGEDLGTVAPYIRRELKRKGIFSYRVFYFERRNHDFLEPQEYPREALAAVSTHDLPTLAGYWEGRDIQLKKSLDLYPLQGMAQEDEARRAGERRLMVAALIRQGLLPEGYSPPPAPCPAAVRRGVLAFLARSRAALFEVRLEDLLGLTAQQNLPGTTSQHPNWRQKIFPAREDLSRSPEIADLTGLIRKERGKEKGGFRESH</sequence>
<evidence type="ECO:0000259" key="11">
    <source>
        <dbReference type="Pfam" id="PF21226"/>
    </source>
</evidence>
<name>A0A7C5EWS5_9BACT</name>
<dbReference type="SUPFAM" id="SSF51445">
    <property type="entry name" value="(Trans)glycosidases"/>
    <property type="match status" value="1"/>
</dbReference>
<organism evidence="12">
    <name type="scientific">Desulfobacca acetoxidans</name>
    <dbReference type="NCBI Taxonomy" id="60893"/>
    <lineage>
        <taxon>Bacteria</taxon>
        <taxon>Pseudomonadati</taxon>
        <taxon>Thermodesulfobacteriota</taxon>
        <taxon>Desulfobaccia</taxon>
        <taxon>Desulfobaccales</taxon>
        <taxon>Desulfobaccaceae</taxon>
        <taxon>Desulfobacca</taxon>
    </lineage>
</organism>
<evidence type="ECO:0000256" key="4">
    <source>
        <dbReference type="ARBA" id="ARBA00020295"/>
    </source>
</evidence>
<proteinExistence type="inferred from homology"/>
<evidence type="ECO:0000256" key="6">
    <source>
        <dbReference type="ARBA" id="ARBA00022679"/>
    </source>
</evidence>
<dbReference type="GO" id="GO:0005975">
    <property type="term" value="P:carbohydrate metabolic process"/>
    <property type="evidence" value="ECO:0007669"/>
    <property type="project" value="InterPro"/>
</dbReference>
<keyword evidence="7 10" id="KW-0119">Carbohydrate metabolism</keyword>
<evidence type="ECO:0000256" key="5">
    <source>
        <dbReference type="ARBA" id="ARBA00022676"/>
    </source>
</evidence>
<gene>
    <name evidence="12" type="primary">malQ</name>
    <name evidence="12" type="ORF">ENW48_06565</name>
</gene>
<dbReference type="InterPro" id="IPR003385">
    <property type="entry name" value="Glyco_hydro_77"/>
</dbReference>
<comment type="catalytic activity">
    <reaction evidence="1 10">
        <text>Transfers a segment of a (1-&gt;4)-alpha-D-glucan to a new position in an acceptor, which may be glucose or a (1-&gt;4)-alpha-D-glucan.</text>
        <dbReference type="EC" id="2.4.1.25"/>
    </reaction>
</comment>
<dbReference type="NCBIfam" id="TIGR00217">
    <property type="entry name" value="malQ"/>
    <property type="match status" value="1"/>
</dbReference>
<accession>A0A7C5EWS5</accession>
<evidence type="ECO:0000256" key="10">
    <source>
        <dbReference type="RuleBase" id="RU361207"/>
    </source>
</evidence>
<keyword evidence="5 10" id="KW-0328">Glycosyltransferase</keyword>
<dbReference type="EMBL" id="DTKJ01000044">
    <property type="protein sequence ID" value="HGZ11865.1"/>
    <property type="molecule type" value="Genomic_DNA"/>
</dbReference>
<dbReference type="AlphaFoldDB" id="A0A7C5EWS5"/>
<comment type="caution">
    <text evidence="12">The sequence shown here is derived from an EMBL/GenBank/DDBJ whole genome shotgun (WGS) entry which is preliminary data.</text>
</comment>
<dbReference type="Pfam" id="PF21226">
    <property type="entry name" value="MalQ_N"/>
    <property type="match status" value="1"/>
</dbReference>
<keyword evidence="6 10" id="KW-0808">Transferase</keyword>
<evidence type="ECO:0000256" key="2">
    <source>
        <dbReference type="ARBA" id="ARBA00005684"/>
    </source>
</evidence>
<evidence type="ECO:0000256" key="3">
    <source>
        <dbReference type="ARBA" id="ARBA00012560"/>
    </source>
</evidence>
<dbReference type="InterPro" id="IPR048458">
    <property type="entry name" value="MalQ_N"/>
</dbReference>
<dbReference type="InterPro" id="IPR017853">
    <property type="entry name" value="GH"/>
</dbReference>
<dbReference type="Gene3D" id="3.20.20.80">
    <property type="entry name" value="Glycosidases"/>
    <property type="match status" value="1"/>
</dbReference>
<protein>
    <recommendedName>
        <fullName evidence="4 10">4-alpha-glucanotransferase</fullName>
        <ecNumber evidence="3 10">2.4.1.25</ecNumber>
    </recommendedName>
    <alternativeName>
        <fullName evidence="8 10">Amylomaltase</fullName>
    </alternativeName>
    <alternativeName>
        <fullName evidence="9 10">Disproportionating enzyme</fullName>
    </alternativeName>
</protein>